<dbReference type="Pfam" id="PF03466">
    <property type="entry name" value="LysR_substrate"/>
    <property type="match status" value="1"/>
</dbReference>
<dbReference type="Gene3D" id="1.10.10.10">
    <property type="entry name" value="Winged helix-like DNA-binding domain superfamily/Winged helix DNA-binding domain"/>
    <property type="match status" value="1"/>
</dbReference>
<evidence type="ECO:0000256" key="2">
    <source>
        <dbReference type="ARBA" id="ARBA00023015"/>
    </source>
</evidence>
<evidence type="ECO:0000259" key="5">
    <source>
        <dbReference type="PROSITE" id="PS50931"/>
    </source>
</evidence>
<feature type="domain" description="HTH lysR-type" evidence="5">
    <location>
        <begin position="1"/>
        <end position="58"/>
    </location>
</feature>
<evidence type="ECO:0000256" key="3">
    <source>
        <dbReference type="ARBA" id="ARBA00023125"/>
    </source>
</evidence>
<keyword evidence="3" id="KW-0238">DNA-binding</keyword>
<protein>
    <submittedName>
        <fullName evidence="6">LysR substrate-binding domain-containing protein</fullName>
    </submittedName>
</protein>
<dbReference type="InterPro" id="IPR036390">
    <property type="entry name" value="WH_DNA-bd_sf"/>
</dbReference>
<dbReference type="InterPro" id="IPR036388">
    <property type="entry name" value="WH-like_DNA-bd_sf"/>
</dbReference>
<comment type="caution">
    <text evidence="6">The sequence shown here is derived from an EMBL/GenBank/DDBJ whole genome shotgun (WGS) entry which is preliminary data.</text>
</comment>
<dbReference type="InterPro" id="IPR000847">
    <property type="entry name" value="LysR_HTH_N"/>
</dbReference>
<organism evidence="6 7">
    <name type="scientific">Agaribacillus aureus</name>
    <dbReference type="NCBI Taxonomy" id="3051825"/>
    <lineage>
        <taxon>Bacteria</taxon>
        <taxon>Pseudomonadati</taxon>
        <taxon>Bacteroidota</taxon>
        <taxon>Cytophagia</taxon>
        <taxon>Cytophagales</taxon>
        <taxon>Splendidivirgaceae</taxon>
        <taxon>Agaribacillus</taxon>
    </lineage>
</organism>
<keyword evidence="2" id="KW-0805">Transcription regulation</keyword>
<dbReference type="Pfam" id="PF00126">
    <property type="entry name" value="HTH_1"/>
    <property type="match status" value="1"/>
</dbReference>
<dbReference type="PROSITE" id="PS50931">
    <property type="entry name" value="HTH_LYSR"/>
    <property type="match status" value="1"/>
</dbReference>
<name>A0ABT8L0G6_9BACT</name>
<evidence type="ECO:0000313" key="6">
    <source>
        <dbReference type="EMBL" id="MDN5211227.1"/>
    </source>
</evidence>
<dbReference type="SUPFAM" id="SSF46785">
    <property type="entry name" value="Winged helix' DNA-binding domain"/>
    <property type="match status" value="1"/>
</dbReference>
<comment type="similarity">
    <text evidence="1">Belongs to the LysR transcriptional regulatory family.</text>
</comment>
<dbReference type="Proteomes" id="UP001172083">
    <property type="component" value="Unassembled WGS sequence"/>
</dbReference>
<dbReference type="PANTHER" id="PTHR30126">
    <property type="entry name" value="HTH-TYPE TRANSCRIPTIONAL REGULATOR"/>
    <property type="match status" value="1"/>
</dbReference>
<accession>A0ABT8L0G6</accession>
<dbReference type="PANTHER" id="PTHR30126:SF39">
    <property type="entry name" value="HTH-TYPE TRANSCRIPTIONAL REGULATOR CYSL"/>
    <property type="match status" value="1"/>
</dbReference>
<evidence type="ECO:0000313" key="7">
    <source>
        <dbReference type="Proteomes" id="UP001172083"/>
    </source>
</evidence>
<evidence type="ECO:0000256" key="4">
    <source>
        <dbReference type="ARBA" id="ARBA00023163"/>
    </source>
</evidence>
<dbReference type="PRINTS" id="PR00039">
    <property type="entry name" value="HTHLYSR"/>
</dbReference>
<dbReference type="Gene3D" id="3.40.190.290">
    <property type="match status" value="1"/>
</dbReference>
<gene>
    <name evidence="6" type="ORF">QQ020_04170</name>
</gene>
<evidence type="ECO:0000256" key="1">
    <source>
        <dbReference type="ARBA" id="ARBA00009437"/>
    </source>
</evidence>
<proteinExistence type="inferred from homology"/>
<reference evidence="6" key="1">
    <citation type="submission" date="2023-06" db="EMBL/GenBank/DDBJ databases">
        <title>Genomic of Agaribacillus aureum.</title>
        <authorList>
            <person name="Wang G."/>
        </authorList>
    </citation>
    <scope>NUCLEOTIDE SEQUENCE</scope>
    <source>
        <strain evidence="6">BMA12</strain>
    </source>
</reference>
<dbReference type="RefSeq" id="WP_346756562.1">
    <property type="nucleotide sequence ID" value="NZ_JAUJEB010000001.1"/>
</dbReference>
<dbReference type="InterPro" id="IPR005119">
    <property type="entry name" value="LysR_subst-bd"/>
</dbReference>
<sequence length="298" mass="33656">MLSTSYEVFFEVASCQSFSKASRKLYLTQPAVSKHVKKLEHELGISLFIRQGNTISLTQAGKKLYESLHQAKIIQNSIKFDLGVIKKLEEARGTLSLGSSTTLSLYMLPKIISLVHKKYPNIQIQLLNRNTENVLKALLNKEIDLGVIEGEHKISAVSYQYFTDDEVIAVCSVHSPFAGKTIDLQDLRQIPLALREQGSGTLSALYEALEKKGLKPKELNVNIKIGGTEALKNFLKEDVCLGFLPRRSVSLELENKTMKEVEIEGLTIHRKFYFIMRQGEEQAGIIREFIKTARLHYN</sequence>
<keyword evidence="7" id="KW-1185">Reference proteome</keyword>
<dbReference type="SUPFAM" id="SSF53850">
    <property type="entry name" value="Periplasmic binding protein-like II"/>
    <property type="match status" value="1"/>
</dbReference>
<dbReference type="EMBL" id="JAUJEB010000001">
    <property type="protein sequence ID" value="MDN5211227.1"/>
    <property type="molecule type" value="Genomic_DNA"/>
</dbReference>
<keyword evidence="4" id="KW-0804">Transcription</keyword>